<comment type="caution">
    <text evidence="1">The sequence shown here is derived from an EMBL/GenBank/DDBJ whole genome shotgun (WGS) entry which is preliminary data.</text>
</comment>
<evidence type="ECO:0000313" key="1">
    <source>
        <dbReference type="EMBL" id="MFC0564299.1"/>
    </source>
</evidence>
<organism evidence="1 2">
    <name type="scientific">Plantactinospora siamensis</name>
    <dbReference type="NCBI Taxonomy" id="555372"/>
    <lineage>
        <taxon>Bacteria</taxon>
        <taxon>Bacillati</taxon>
        <taxon>Actinomycetota</taxon>
        <taxon>Actinomycetes</taxon>
        <taxon>Micromonosporales</taxon>
        <taxon>Micromonosporaceae</taxon>
        <taxon>Plantactinospora</taxon>
    </lineage>
</organism>
<sequence>REQALTPAEEAVRIYRRLAEVNPDAYLPDLAGSLNNLGNRLSGLGRREQALTPAEEAVRIWRRLAEANPDACLPDLAMSLWAYGWVCVNVKANYVEALESVTEAISLYEPLVRQLPQVFAGQLLSAYRTLADVLDGLGRTEEAAELRQQLDEAAGSGTGTQ</sequence>
<dbReference type="EMBL" id="JBHLUE010000005">
    <property type="protein sequence ID" value="MFC0564299.1"/>
    <property type="molecule type" value="Genomic_DNA"/>
</dbReference>
<dbReference type="RefSeq" id="WP_377337290.1">
    <property type="nucleotide sequence ID" value="NZ_JBHLUE010000005.1"/>
</dbReference>
<reference evidence="1 2" key="1">
    <citation type="submission" date="2024-09" db="EMBL/GenBank/DDBJ databases">
        <authorList>
            <person name="Sun Q."/>
            <person name="Mori K."/>
        </authorList>
    </citation>
    <scope>NUCLEOTIDE SEQUENCE [LARGE SCALE GENOMIC DNA]</scope>
    <source>
        <strain evidence="1 2">TBRC 2205</strain>
    </source>
</reference>
<keyword evidence="2" id="KW-1185">Reference proteome</keyword>
<gene>
    <name evidence="1" type="ORF">ACFFHU_09000</name>
</gene>
<dbReference type="Pfam" id="PF13374">
    <property type="entry name" value="TPR_10"/>
    <property type="match status" value="1"/>
</dbReference>
<feature type="non-terminal residue" evidence="1">
    <location>
        <position position="1"/>
    </location>
</feature>
<accession>A0ABV6NU40</accession>
<dbReference type="Proteomes" id="UP001589894">
    <property type="component" value="Unassembled WGS sequence"/>
</dbReference>
<dbReference type="Gene3D" id="1.25.40.10">
    <property type="entry name" value="Tetratricopeptide repeat domain"/>
    <property type="match status" value="2"/>
</dbReference>
<evidence type="ECO:0000313" key="2">
    <source>
        <dbReference type="Proteomes" id="UP001589894"/>
    </source>
</evidence>
<proteinExistence type="predicted"/>
<dbReference type="SUPFAM" id="SSF48452">
    <property type="entry name" value="TPR-like"/>
    <property type="match status" value="1"/>
</dbReference>
<dbReference type="InterPro" id="IPR011990">
    <property type="entry name" value="TPR-like_helical_dom_sf"/>
</dbReference>
<protein>
    <submittedName>
        <fullName evidence="1">Tetratricopeptide repeat protein</fullName>
    </submittedName>
</protein>
<name>A0ABV6NU40_9ACTN</name>